<keyword evidence="4" id="KW-0326">Glycosidase</keyword>
<dbReference type="STRING" id="1328759.A0A5C2S6N5"/>
<dbReference type="EC" id="3.2.1.58" evidence="7"/>
<protein>
    <recommendedName>
        <fullName evidence="7">glucan 1,3-beta-glucosidase</fullName>
        <ecNumber evidence="7">3.2.1.58</ecNumber>
    </recommendedName>
</protein>
<evidence type="ECO:0000256" key="8">
    <source>
        <dbReference type="SAM" id="MobiDB-lite"/>
    </source>
</evidence>
<dbReference type="PANTHER" id="PTHR31297">
    <property type="entry name" value="GLUCAN ENDO-1,6-BETA-GLUCOSIDASE B"/>
    <property type="match status" value="1"/>
</dbReference>
<proteinExistence type="inferred from homology"/>
<feature type="chain" id="PRO_5022663512" description="glucan 1,3-beta-glucosidase" evidence="9">
    <location>
        <begin position="23"/>
        <end position="636"/>
    </location>
</feature>
<evidence type="ECO:0000256" key="2">
    <source>
        <dbReference type="ARBA" id="ARBA00022801"/>
    </source>
</evidence>
<sequence>MLFLALFLPLYFTIIRKPSSSAASSSPSSTATSTTSTASPTSTGAPVATTGGDGSVIILSDGTNFTYHNPFGGYWVQDPTNPYNSSARAQSFTPALNESWVYSKDQIRGVNLGGWLVLQPYIVPALFEKYQNVTSSAGLPGGQVNDEWTLSVAMRNDTSDGGGIQQIEEHYRTFITEQDFAEIAGAGLNWIRLPIPYWAIETWPGEPFLAKTSWNYVLLAFHWARKYGLRIFLELHTVPGSQNGFDDSGRLGTVNFLSGYMGIANAQRTMDYIRYIVEFISQEEYEDVVPMFGILDEPLLEVIGRDQLTRFYLQVHDMIRGITGIGKGPYIVIHDSFQGTASWADFLPGSDRIVLDTHPSVLHAGVPTSDFSLPLSYWPTVGCIAYSNNQSQYDFGVTVSGEFSAAVNDCGKWVLGIGQNSTSADCDVWDDWPNWTQQRKDGVETFVMSQMDSMALPGYFYWTWKIGNSSVTGKVEAPFWSYKLGLDNGWIPSDPREALGTCSSLEFPQDLPWNGTYQVWQTGGAGAGTIAATAVAAFSQYPPPSLSNVNGVNPTQLPVYTATGVVPTLSTPTFASATVTGGDGWADAADTSRAAVQIAGCVYPNAWGPAVGSTAVVCGGSTAPGTALSSISATST</sequence>
<keyword evidence="2 10" id="KW-0378">Hydrolase</keyword>
<dbReference type="Proteomes" id="UP000313359">
    <property type="component" value="Unassembled WGS sequence"/>
</dbReference>
<dbReference type="GO" id="GO:0004338">
    <property type="term" value="F:glucan exo-1,3-beta-glucosidase activity"/>
    <property type="evidence" value="ECO:0007669"/>
    <property type="project" value="UniProtKB-EC"/>
</dbReference>
<keyword evidence="11" id="KW-1185">Reference proteome</keyword>
<name>A0A5C2S6N5_9APHY</name>
<accession>A0A5C2S6N5</accession>
<comment type="catalytic activity">
    <reaction evidence="6">
        <text>Successive hydrolysis of beta-D-glucose units from the non-reducing ends of (1-&gt;3)-beta-D-glucans, releasing alpha-glucose.</text>
        <dbReference type="EC" id="3.2.1.58"/>
    </reaction>
</comment>
<feature type="signal peptide" evidence="9">
    <location>
        <begin position="1"/>
        <end position="22"/>
    </location>
</feature>
<organism evidence="10 11">
    <name type="scientific">Lentinus tigrinus ALCF2SS1-6</name>
    <dbReference type="NCBI Taxonomy" id="1328759"/>
    <lineage>
        <taxon>Eukaryota</taxon>
        <taxon>Fungi</taxon>
        <taxon>Dikarya</taxon>
        <taxon>Basidiomycota</taxon>
        <taxon>Agaricomycotina</taxon>
        <taxon>Agaricomycetes</taxon>
        <taxon>Polyporales</taxon>
        <taxon>Polyporaceae</taxon>
        <taxon>Lentinus</taxon>
    </lineage>
</organism>
<dbReference type="AlphaFoldDB" id="A0A5C2S6N5"/>
<comment type="similarity">
    <text evidence="1">Belongs to the glycosyl hydrolase 5 (cellulase A) family.</text>
</comment>
<evidence type="ECO:0000256" key="5">
    <source>
        <dbReference type="ARBA" id="ARBA00023316"/>
    </source>
</evidence>
<dbReference type="Gene3D" id="3.20.20.80">
    <property type="entry name" value="Glycosidases"/>
    <property type="match status" value="1"/>
</dbReference>
<dbReference type="EMBL" id="ML122273">
    <property type="protein sequence ID" value="RPD58867.1"/>
    <property type="molecule type" value="Genomic_DNA"/>
</dbReference>
<evidence type="ECO:0000256" key="7">
    <source>
        <dbReference type="ARBA" id="ARBA00038929"/>
    </source>
</evidence>
<dbReference type="SUPFAM" id="SSF51445">
    <property type="entry name" value="(Trans)glycosidases"/>
    <property type="match status" value="1"/>
</dbReference>
<evidence type="ECO:0000256" key="9">
    <source>
        <dbReference type="SAM" id="SignalP"/>
    </source>
</evidence>
<keyword evidence="5" id="KW-0961">Cell wall biogenesis/degradation</keyword>
<dbReference type="GO" id="GO:0009251">
    <property type="term" value="P:glucan catabolic process"/>
    <property type="evidence" value="ECO:0007669"/>
    <property type="project" value="TreeGrafter"/>
</dbReference>
<evidence type="ECO:0000313" key="10">
    <source>
        <dbReference type="EMBL" id="RPD58867.1"/>
    </source>
</evidence>
<evidence type="ECO:0000256" key="3">
    <source>
        <dbReference type="ARBA" id="ARBA00023180"/>
    </source>
</evidence>
<dbReference type="InterPro" id="IPR050386">
    <property type="entry name" value="Glycosyl_hydrolase_5"/>
</dbReference>
<evidence type="ECO:0000256" key="1">
    <source>
        <dbReference type="ARBA" id="ARBA00005641"/>
    </source>
</evidence>
<gene>
    <name evidence="10" type="ORF">L227DRAFT_528518</name>
</gene>
<evidence type="ECO:0000256" key="6">
    <source>
        <dbReference type="ARBA" id="ARBA00036824"/>
    </source>
</evidence>
<keyword evidence="9" id="KW-0732">Signal</keyword>
<feature type="region of interest" description="Disordered" evidence="8">
    <location>
        <begin position="19"/>
        <end position="48"/>
    </location>
</feature>
<dbReference type="OrthoDB" id="62120at2759"/>
<evidence type="ECO:0000313" key="11">
    <source>
        <dbReference type="Proteomes" id="UP000313359"/>
    </source>
</evidence>
<dbReference type="GO" id="GO:0071555">
    <property type="term" value="P:cell wall organization"/>
    <property type="evidence" value="ECO:0007669"/>
    <property type="project" value="UniProtKB-KW"/>
</dbReference>
<evidence type="ECO:0000256" key="4">
    <source>
        <dbReference type="ARBA" id="ARBA00023295"/>
    </source>
</evidence>
<dbReference type="InterPro" id="IPR017853">
    <property type="entry name" value="GH"/>
</dbReference>
<dbReference type="PANTHER" id="PTHR31297:SF34">
    <property type="entry name" value="GLUCAN 1,3-BETA-GLUCOSIDASE 2"/>
    <property type="match status" value="1"/>
</dbReference>
<dbReference type="GO" id="GO:0005576">
    <property type="term" value="C:extracellular region"/>
    <property type="evidence" value="ECO:0007669"/>
    <property type="project" value="TreeGrafter"/>
</dbReference>
<dbReference type="GO" id="GO:0009986">
    <property type="term" value="C:cell surface"/>
    <property type="evidence" value="ECO:0007669"/>
    <property type="project" value="TreeGrafter"/>
</dbReference>
<reference evidence="10" key="1">
    <citation type="journal article" date="2018" name="Genome Biol. Evol.">
        <title>Genomics and development of Lentinus tigrinus, a white-rot wood-decaying mushroom with dimorphic fruiting bodies.</title>
        <authorList>
            <person name="Wu B."/>
            <person name="Xu Z."/>
            <person name="Knudson A."/>
            <person name="Carlson A."/>
            <person name="Chen N."/>
            <person name="Kovaka S."/>
            <person name="LaButti K."/>
            <person name="Lipzen A."/>
            <person name="Pennachio C."/>
            <person name="Riley R."/>
            <person name="Schakwitz W."/>
            <person name="Umezawa K."/>
            <person name="Ohm R.A."/>
            <person name="Grigoriev I.V."/>
            <person name="Nagy L.G."/>
            <person name="Gibbons J."/>
            <person name="Hibbett D."/>
        </authorList>
    </citation>
    <scope>NUCLEOTIDE SEQUENCE [LARGE SCALE GENOMIC DNA]</scope>
    <source>
        <strain evidence="10">ALCF2SS1-6</strain>
    </source>
</reference>
<keyword evidence="3" id="KW-0325">Glycoprotein</keyword>